<protein>
    <recommendedName>
        <fullName evidence="2">Glyceraldehyde 3-phosphate dehydrogenase catalytic domain-containing protein</fullName>
    </recommendedName>
</protein>
<evidence type="ECO:0000313" key="4">
    <source>
        <dbReference type="Proteomes" id="UP000249417"/>
    </source>
</evidence>
<name>A0A2W5PT06_9BACT</name>
<evidence type="ECO:0000313" key="3">
    <source>
        <dbReference type="EMBL" id="PZQ45573.1"/>
    </source>
</evidence>
<dbReference type="Gene3D" id="3.40.50.720">
    <property type="entry name" value="NAD(P)-binding Rossmann-like Domain"/>
    <property type="match status" value="1"/>
</dbReference>
<feature type="non-terminal residue" evidence="3">
    <location>
        <position position="1"/>
    </location>
</feature>
<organism evidence="3 4">
    <name type="scientific">Micavibrio aeruginosavorus</name>
    <dbReference type="NCBI Taxonomy" id="349221"/>
    <lineage>
        <taxon>Bacteria</taxon>
        <taxon>Pseudomonadati</taxon>
        <taxon>Bdellovibrionota</taxon>
        <taxon>Bdellovibrionia</taxon>
        <taxon>Bdellovibrionales</taxon>
        <taxon>Pseudobdellovibrionaceae</taxon>
        <taxon>Micavibrio</taxon>
    </lineage>
</organism>
<feature type="domain" description="Glyceraldehyde 3-phosphate dehydrogenase catalytic" evidence="2">
    <location>
        <begin position="3"/>
        <end position="39"/>
    </location>
</feature>
<dbReference type="SUPFAM" id="SSF55347">
    <property type="entry name" value="Glyceraldehyde-3-phosphate dehydrogenase-like, C-terminal domain"/>
    <property type="match status" value="1"/>
</dbReference>
<dbReference type="PANTHER" id="PTHR43148">
    <property type="entry name" value="GLYCERALDEHYDE-3-PHOSPHATE DEHYDROGENASE 2"/>
    <property type="match status" value="1"/>
</dbReference>
<evidence type="ECO:0000256" key="1">
    <source>
        <dbReference type="ARBA" id="ARBA00023002"/>
    </source>
</evidence>
<dbReference type="Proteomes" id="UP000249417">
    <property type="component" value="Unassembled WGS sequence"/>
</dbReference>
<gene>
    <name evidence="3" type="ORF">DI551_07060</name>
</gene>
<dbReference type="Gene3D" id="3.30.360.10">
    <property type="entry name" value="Dihydrodipicolinate Reductase, domain 2"/>
    <property type="match status" value="1"/>
</dbReference>
<dbReference type="InterPro" id="IPR020829">
    <property type="entry name" value="GlycerAld_3-P_DH_cat"/>
</dbReference>
<reference evidence="3 4" key="1">
    <citation type="submission" date="2017-08" db="EMBL/GenBank/DDBJ databases">
        <title>Infants hospitalized years apart are colonized by the same room-sourced microbial strains.</title>
        <authorList>
            <person name="Brooks B."/>
            <person name="Olm M.R."/>
            <person name="Firek B.A."/>
            <person name="Baker R."/>
            <person name="Thomas B.C."/>
            <person name="Morowitz M.J."/>
            <person name="Banfield J.F."/>
        </authorList>
    </citation>
    <scope>NUCLEOTIDE SEQUENCE [LARGE SCALE GENOMIC DNA]</scope>
    <source>
        <strain evidence="3">S2_005_002_R2_29</strain>
    </source>
</reference>
<dbReference type="Pfam" id="PF02800">
    <property type="entry name" value="Gp_dh_C"/>
    <property type="match status" value="1"/>
</dbReference>
<dbReference type="InterPro" id="IPR020831">
    <property type="entry name" value="GlycerAld/Erythrose_P_DH"/>
</dbReference>
<sequence length="68" mass="7658">AYDEPLVSTDFNHNPHSSIFSYEGTKVVDGKLVRIMTWYDNEWGFSNRMLDTAAKMHSVGYAAQSKAA</sequence>
<evidence type="ECO:0000259" key="2">
    <source>
        <dbReference type="Pfam" id="PF02800"/>
    </source>
</evidence>
<keyword evidence="1" id="KW-0560">Oxidoreductase</keyword>
<proteinExistence type="predicted"/>
<dbReference type="EMBL" id="QFQB01000045">
    <property type="protein sequence ID" value="PZQ45573.1"/>
    <property type="molecule type" value="Genomic_DNA"/>
</dbReference>
<comment type="caution">
    <text evidence="3">The sequence shown here is derived from an EMBL/GenBank/DDBJ whole genome shotgun (WGS) entry which is preliminary data.</text>
</comment>
<accession>A0A2W5PT06</accession>
<dbReference type="GO" id="GO:0016620">
    <property type="term" value="F:oxidoreductase activity, acting on the aldehyde or oxo group of donors, NAD or NADP as acceptor"/>
    <property type="evidence" value="ECO:0007669"/>
    <property type="project" value="InterPro"/>
</dbReference>
<dbReference type="AlphaFoldDB" id="A0A2W5PT06"/>